<dbReference type="Pfam" id="PF03473">
    <property type="entry name" value="MOSC"/>
    <property type="match status" value="1"/>
</dbReference>
<dbReference type="GO" id="GO:0003824">
    <property type="term" value="F:catalytic activity"/>
    <property type="evidence" value="ECO:0007669"/>
    <property type="project" value="InterPro"/>
</dbReference>
<dbReference type="InterPro" id="IPR011037">
    <property type="entry name" value="Pyrv_Knase-like_insert_dom_sf"/>
</dbReference>
<dbReference type="STRING" id="229919.GCA_001050195_01033"/>
<name>A0A3D1JDS1_9CHLR</name>
<dbReference type="EMBL" id="DPBP01000010">
    <property type="protein sequence ID" value="HCE16731.1"/>
    <property type="molecule type" value="Genomic_DNA"/>
</dbReference>
<dbReference type="GO" id="GO:0030151">
    <property type="term" value="F:molybdenum ion binding"/>
    <property type="evidence" value="ECO:0007669"/>
    <property type="project" value="InterPro"/>
</dbReference>
<dbReference type="InterPro" id="IPR052716">
    <property type="entry name" value="MOSC_domain"/>
</dbReference>
<evidence type="ECO:0000313" key="3">
    <source>
        <dbReference type="Proteomes" id="UP000264141"/>
    </source>
</evidence>
<reference evidence="2 3" key="1">
    <citation type="journal article" date="2018" name="Nat. Biotechnol.">
        <title>A standardized bacterial taxonomy based on genome phylogeny substantially revises the tree of life.</title>
        <authorList>
            <person name="Parks D.H."/>
            <person name="Chuvochina M."/>
            <person name="Waite D.W."/>
            <person name="Rinke C."/>
            <person name="Skarshewski A."/>
            <person name="Chaumeil P.A."/>
            <person name="Hugenholtz P."/>
        </authorList>
    </citation>
    <scope>NUCLEOTIDE SEQUENCE [LARGE SCALE GENOMIC DNA]</scope>
    <source>
        <strain evidence="2">UBA8781</strain>
    </source>
</reference>
<accession>A0A3D1JDS1</accession>
<dbReference type="InterPro" id="IPR005302">
    <property type="entry name" value="MoCF_Sase_C"/>
</dbReference>
<dbReference type="GO" id="GO:0030170">
    <property type="term" value="F:pyridoxal phosphate binding"/>
    <property type="evidence" value="ECO:0007669"/>
    <property type="project" value="InterPro"/>
</dbReference>
<dbReference type="PANTHER" id="PTHR36930">
    <property type="entry name" value="METAL-SULFUR CLUSTER BIOSYNTHESIS PROTEINS YUAD-RELATED"/>
    <property type="match status" value="1"/>
</dbReference>
<organism evidence="2 3">
    <name type="scientific">Anaerolinea thermolimosa</name>
    <dbReference type="NCBI Taxonomy" id="229919"/>
    <lineage>
        <taxon>Bacteria</taxon>
        <taxon>Bacillati</taxon>
        <taxon>Chloroflexota</taxon>
        <taxon>Anaerolineae</taxon>
        <taxon>Anaerolineales</taxon>
        <taxon>Anaerolineaceae</taxon>
        <taxon>Anaerolinea</taxon>
    </lineage>
</organism>
<dbReference type="Proteomes" id="UP000264141">
    <property type="component" value="Unassembled WGS sequence"/>
</dbReference>
<evidence type="ECO:0000259" key="1">
    <source>
        <dbReference type="PROSITE" id="PS51340"/>
    </source>
</evidence>
<dbReference type="OrthoDB" id="9808413at2"/>
<gene>
    <name evidence="2" type="ORF">DEQ80_02610</name>
</gene>
<dbReference type="SUPFAM" id="SSF50800">
    <property type="entry name" value="PK beta-barrel domain-like"/>
    <property type="match status" value="1"/>
</dbReference>
<protein>
    <submittedName>
        <fullName evidence="2">MOSC domain-containing protein</fullName>
    </submittedName>
</protein>
<dbReference type="RefSeq" id="WP_114679466.1">
    <property type="nucleotide sequence ID" value="NZ_DF967965.1"/>
</dbReference>
<dbReference type="AlphaFoldDB" id="A0A3D1JDS1"/>
<comment type="caution">
    <text evidence="2">The sequence shown here is derived from an EMBL/GenBank/DDBJ whole genome shotgun (WGS) entry which is preliminary data.</text>
</comment>
<dbReference type="PANTHER" id="PTHR36930:SF1">
    <property type="entry name" value="MOSC DOMAIN-CONTAINING PROTEIN"/>
    <property type="match status" value="1"/>
</dbReference>
<feature type="domain" description="MOSC" evidence="1">
    <location>
        <begin position="17"/>
        <end position="182"/>
    </location>
</feature>
<dbReference type="Gene3D" id="2.40.33.20">
    <property type="entry name" value="PK beta-barrel domain-like"/>
    <property type="match status" value="1"/>
</dbReference>
<evidence type="ECO:0000313" key="2">
    <source>
        <dbReference type="EMBL" id="HCE16731.1"/>
    </source>
</evidence>
<proteinExistence type="predicted"/>
<sequence length="195" mass="21462">MNYPIKVSGKVEAVLVCDVPGSIASSRKDTIRVHLAGIPGDRHYGFTFPSNGRYPQYPRQTEIRNTRQISIISQEEMLRVATDLNIPIIKPEWLGANLLISGIPALTFLPPATRLIFPGGAVFIVHGENDPCLHPGRILQEEFPHLPNLAAAFVKAAVHRRGVVAWVEHPGTISTGDTVTAEIPEQVLYTQFLRA</sequence>
<dbReference type="PROSITE" id="PS51340">
    <property type="entry name" value="MOSC"/>
    <property type="match status" value="1"/>
</dbReference>